<dbReference type="InParanoid" id="A0A061FFU8"/>
<evidence type="ECO:0000313" key="3">
    <source>
        <dbReference type="Proteomes" id="UP000026915"/>
    </source>
</evidence>
<feature type="region of interest" description="Disordered" evidence="1">
    <location>
        <begin position="22"/>
        <end position="62"/>
    </location>
</feature>
<reference evidence="2 3" key="1">
    <citation type="journal article" date="2013" name="Genome Biol.">
        <title>The genome sequence of the most widely cultivated cacao type and its use to identify candidate genes regulating pod color.</title>
        <authorList>
            <person name="Motamayor J.C."/>
            <person name="Mockaitis K."/>
            <person name="Schmutz J."/>
            <person name="Haiminen N."/>
            <person name="Iii D.L."/>
            <person name="Cornejo O."/>
            <person name="Findley S.D."/>
            <person name="Zheng P."/>
            <person name="Utro F."/>
            <person name="Royaert S."/>
            <person name="Saski C."/>
            <person name="Jenkins J."/>
            <person name="Podicheti R."/>
            <person name="Zhao M."/>
            <person name="Scheffler B.E."/>
            <person name="Stack J.C."/>
            <person name="Feltus F.A."/>
            <person name="Mustiga G.M."/>
            <person name="Amores F."/>
            <person name="Phillips W."/>
            <person name="Marelli J.P."/>
            <person name="May G.D."/>
            <person name="Shapiro H."/>
            <person name="Ma J."/>
            <person name="Bustamante C.D."/>
            <person name="Schnell R.J."/>
            <person name="Main D."/>
            <person name="Gilbert D."/>
            <person name="Parida L."/>
            <person name="Kuhn D.N."/>
        </authorList>
    </citation>
    <scope>NUCLEOTIDE SEQUENCE [LARGE SCALE GENOMIC DNA]</scope>
    <source>
        <strain evidence="3">cv. Matina 1-6</strain>
    </source>
</reference>
<name>A0A061FFU8_THECC</name>
<dbReference type="Gramene" id="EOY15592">
    <property type="protein sequence ID" value="EOY15592"/>
    <property type="gene ID" value="TCM_034605"/>
</dbReference>
<dbReference type="HOGENOM" id="CLU_2150477_0_0_1"/>
<protein>
    <submittedName>
        <fullName evidence="2">Uncharacterized protein</fullName>
    </submittedName>
</protein>
<dbReference type="EMBL" id="CM001886">
    <property type="protein sequence ID" value="EOY15592.1"/>
    <property type="molecule type" value="Genomic_DNA"/>
</dbReference>
<evidence type="ECO:0000313" key="2">
    <source>
        <dbReference type="EMBL" id="EOY15592.1"/>
    </source>
</evidence>
<accession>A0A061FFU8</accession>
<gene>
    <name evidence="2" type="ORF">TCM_034605</name>
</gene>
<dbReference type="AlphaFoldDB" id="A0A061FFU8"/>
<proteinExistence type="predicted"/>
<sequence length="112" mass="12491">MNKETKIGKMGRMLMLQHMIGAGEGCDGDKHERSQASVNQKSQLLAGKQGHRAEDTQQGSTSCVFSLQSDGNLLQETKDRKNVWGPSKIPYRVVVQRCTSEKRKNFMIPVKG</sequence>
<evidence type="ECO:0000256" key="1">
    <source>
        <dbReference type="SAM" id="MobiDB-lite"/>
    </source>
</evidence>
<keyword evidence="3" id="KW-1185">Reference proteome</keyword>
<dbReference type="Proteomes" id="UP000026915">
    <property type="component" value="Chromosome 8"/>
</dbReference>
<organism evidence="2 3">
    <name type="scientific">Theobroma cacao</name>
    <name type="common">Cacao</name>
    <name type="synonym">Cocoa</name>
    <dbReference type="NCBI Taxonomy" id="3641"/>
    <lineage>
        <taxon>Eukaryota</taxon>
        <taxon>Viridiplantae</taxon>
        <taxon>Streptophyta</taxon>
        <taxon>Embryophyta</taxon>
        <taxon>Tracheophyta</taxon>
        <taxon>Spermatophyta</taxon>
        <taxon>Magnoliopsida</taxon>
        <taxon>eudicotyledons</taxon>
        <taxon>Gunneridae</taxon>
        <taxon>Pentapetalae</taxon>
        <taxon>rosids</taxon>
        <taxon>malvids</taxon>
        <taxon>Malvales</taxon>
        <taxon>Malvaceae</taxon>
        <taxon>Byttnerioideae</taxon>
        <taxon>Theobroma</taxon>
    </lineage>
</organism>